<keyword evidence="1" id="KW-0812">Transmembrane</keyword>
<keyword evidence="1" id="KW-0472">Membrane</keyword>
<comment type="caution">
    <text evidence="2">The sequence shown here is derived from an EMBL/GenBank/DDBJ whole genome shotgun (WGS) entry which is preliminary data.</text>
</comment>
<gene>
    <name evidence="2" type="ORF">NVS88_14890</name>
</gene>
<protein>
    <submittedName>
        <fullName evidence="2">Uncharacterized protein</fullName>
    </submittedName>
</protein>
<keyword evidence="1" id="KW-1133">Transmembrane helix</keyword>
<organism evidence="2 3">
    <name type="scientific">Speluncibacter jeojiensis</name>
    <dbReference type="NCBI Taxonomy" id="2710754"/>
    <lineage>
        <taxon>Bacteria</taxon>
        <taxon>Bacillati</taxon>
        <taxon>Actinomycetota</taxon>
        <taxon>Actinomycetes</taxon>
        <taxon>Mycobacteriales</taxon>
        <taxon>Speluncibacteraceae</taxon>
        <taxon>Speluncibacter</taxon>
    </lineage>
</organism>
<dbReference type="Proteomes" id="UP001152755">
    <property type="component" value="Unassembled WGS sequence"/>
</dbReference>
<dbReference type="RefSeq" id="WP_277833397.1">
    <property type="nucleotide sequence ID" value="NZ_JAAIVF010000004.1"/>
</dbReference>
<evidence type="ECO:0000313" key="3">
    <source>
        <dbReference type="Proteomes" id="UP001152755"/>
    </source>
</evidence>
<feature type="transmembrane region" description="Helical" evidence="1">
    <location>
        <begin position="135"/>
        <end position="157"/>
    </location>
</feature>
<dbReference type="AlphaFoldDB" id="A0A9X4RI75"/>
<keyword evidence="3" id="KW-1185">Reference proteome</keyword>
<reference evidence="2" key="1">
    <citation type="submission" date="2022-08" db="EMBL/GenBank/DDBJ databases">
        <title>Genome analysis of Corynebacteriales strain.</title>
        <authorList>
            <person name="Lee S.D."/>
        </authorList>
    </citation>
    <scope>NUCLEOTIDE SEQUENCE</scope>
    <source>
        <strain evidence="2">D3-21</strain>
    </source>
</reference>
<accession>A0A9X4RI75</accession>
<evidence type="ECO:0000256" key="1">
    <source>
        <dbReference type="SAM" id="Phobius"/>
    </source>
</evidence>
<dbReference type="EMBL" id="JANRHA010000010">
    <property type="protein sequence ID" value="MDG3015846.1"/>
    <property type="molecule type" value="Genomic_DNA"/>
</dbReference>
<proteinExistence type="predicted"/>
<sequence length="198" mass="22035">MTETVLPARMAAGDPLMKQKNLRGKIFHLVDPLPDRCVRHGRSAVAHPLVNVLSDPDVDDLHIGLLPHGWGSPLMRWAARMQRAVVVQEKWPLCRICDRLRRWGLRGFTALVLCGILLVVASVVARILVGEPRTAITWMVVTGFALLPLSLLPLSLIRVQWLLRANTVTDGSAVIVKRPHPTFAEEARQISEAHRASH</sequence>
<feature type="transmembrane region" description="Helical" evidence="1">
    <location>
        <begin position="108"/>
        <end position="129"/>
    </location>
</feature>
<name>A0A9X4RI75_9ACTN</name>
<evidence type="ECO:0000313" key="2">
    <source>
        <dbReference type="EMBL" id="MDG3015846.1"/>
    </source>
</evidence>